<keyword evidence="1" id="KW-1133">Transmembrane helix</keyword>
<feature type="transmembrane region" description="Helical" evidence="1">
    <location>
        <begin position="6"/>
        <end position="22"/>
    </location>
</feature>
<keyword evidence="3" id="KW-1185">Reference proteome</keyword>
<evidence type="ECO:0000313" key="3">
    <source>
        <dbReference type="Proteomes" id="UP000297459"/>
    </source>
</evidence>
<reference evidence="2 3" key="1">
    <citation type="submission" date="2019-04" db="EMBL/GenBank/DDBJ databases">
        <title>Genomic characterization of Staphylococcus petrasii strains.</title>
        <authorList>
            <person name="Vrbovska V."/>
            <person name="Kovarovic V."/>
            <person name="Maslanova I."/>
            <person name="Indrakova A."/>
            <person name="Petras P."/>
            <person name="Sedo O."/>
            <person name="Svec P."/>
            <person name="Fisarova L."/>
            <person name="Sedlacek I."/>
            <person name="Doskar J."/>
            <person name="Pantucek R."/>
        </authorList>
    </citation>
    <scope>NUCLEOTIDE SEQUENCE [LARGE SCALE GENOMIC DNA]</scope>
    <source>
        <strain evidence="2 3">CCM 8529</strain>
    </source>
</reference>
<dbReference type="EMBL" id="SRPJ01000007">
    <property type="protein sequence ID" value="TGN24444.1"/>
    <property type="molecule type" value="Genomic_DNA"/>
</dbReference>
<evidence type="ECO:0000313" key="2">
    <source>
        <dbReference type="EMBL" id="TGN24444.1"/>
    </source>
</evidence>
<feature type="transmembrane region" description="Helical" evidence="1">
    <location>
        <begin position="27"/>
        <end position="48"/>
    </location>
</feature>
<name>A0A4Z1B837_9STAP</name>
<accession>A0A4Z1B837</accession>
<dbReference type="AlphaFoldDB" id="A0A4Z1B837"/>
<proteinExistence type="predicted"/>
<keyword evidence="1" id="KW-0812">Transmembrane</keyword>
<sequence length="80" mass="9296">MPQVIMLIITIICILYIVYCLVKDKPIINVFIAAVVQSILLFLVRFLWVKESFSQSIIASFDLITIIFVIIYVIYKLAKR</sequence>
<evidence type="ECO:0000256" key="1">
    <source>
        <dbReference type="SAM" id="Phobius"/>
    </source>
</evidence>
<organism evidence="2 3">
    <name type="scientific">Staphylococcus pragensis</name>
    <dbReference type="NCBI Taxonomy" id="1611836"/>
    <lineage>
        <taxon>Bacteria</taxon>
        <taxon>Bacillati</taxon>
        <taxon>Bacillota</taxon>
        <taxon>Bacilli</taxon>
        <taxon>Bacillales</taxon>
        <taxon>Staphylococcaceae</taxon>
        <taxon>Staphylococcus</taxon>
    </lineage>
</organism>
<protein>
    <submittedName>
        <fullName evidence="2">Uncharacterized protein</fullName>
    </submittedName>
</protein>
<dbReference type="Proteomes" id="UP000297459">
    <property type="component" value="Unassembled WGS sequence"/>
</dbReference>
<feature type="transmembrane region" description="Helical" evidence="1">
    <location>
        <begin position="54"/>
        <end position="75"/>
    </location>
</feature>
<comment type="caution">
    <text evidence="2">The sequence shown here is derived from an EMBL/GenBank/DDBJ whole genome shotgun (WGS) entry which is preliminary data.</text>
</comment>
<keyword evidence="1" id="KW-0472">Membrane</keyword>
<gene>
    <name evidence="2" type="ORF">E2558_10265</name>
</gene>